<dbReference type="AlphaFoldDB" id="A0A1G6J8D4"/>
<dbReference type="Proteomes" id="UP000199416">
    <property type="component" value="Unassembled WGS sequence"/>
</dbReference>
<organism evidence="3 4">
    <name type="scientific">Geodermatophilus telluris</name>
    <dbReference type="NCBI Taxonomy" id="1190417"/>
    <lineage>
        <taxon>Bacteria</taxon>
        <taxon>Bacillati</taxon>
        <taxon>Actinomycetota</taxon>
        <taxon>Actinomycetes</taxon>
        <taxon>Geodermatophilales</taxon>
        <taxon>Geodermatophilaceae</taxon>
        <taxon>Geodermatophilus</taxon>
    </lineage>
</organism>
<feature type="compositionally biased region" description="Low complexity" evidence="1">
    <location>
        <begin position="64"/>
        <end position="73"/>
    </location>
</feature>
<evidence type="ECO:0000256" key="2">
    <source>
        <dbReference type="SAM" id="Phobius"/>
    </source>
</evidence>
<reference evidence="4" key="1">
    <citation type="submission" date="2016-10" db="EMBL/GenBank/DDBJ databases">
        <authorList>
            <person name="Varghese N."/>
            <person name="Submissions S."/>
        </authorList>
    </citation>
    <scope>NUCLEOTIDE SEQUENCE [LARGE SCALE GENOMIC DNA]</scope>
    <source>
        <strain evidence="4">DSM 45421</strain>
    </source>
</reference>
<accession>A0A1G6J8D4</accession>
<name>A0A1G6J8D4_9ACTN</name>
<gene>
    <name evidence="3" type="ORF">SAMN05660690_0709</name>
</gene>
<feature type="transmembrane region" description="Helical" evidence="2">
    <location>
        <begin position="35"/>
        <end position="53"/>
    </location>
</feature>
<keyword evidence="2" id="KW-1133">Transmembrane helix</keyword>
<keyword evidence="4" id="KW-1185">Reference proteome</keyword>
<keyword evidence="2" id="KW-0812">Transmembrane</keyword>
<keyword evidence="2" id="KW-0472">Membrane</keyword>
<evidence type="ECO:0000313" key="4">
    <source>
        <dbReference type="Proteomes" id="UP000199416"/>
    </source>
</evidence>
<proteinExistence type="predicted"/>
<dbReference type="EMBL" id="FMZF01000001">
    <property type="protein sequence ID" value="SDC14990.1"/>
    <property type="molecule type" value="Genomic_DNA"/>
</dbReference>
<evidence type="ECO:0000313" key="3">
    <source>
        <dbReference type="EMBL" id="SDC14990.1"/>
    </source>
</evidence>
<protein>
    <recommendedName>
        <fullName evidence="5">MYXO-CTERM domain-containing protein</fullName>
    </recommendedName>
</protein>
<feature type="region of interest" description="Disordered" evidence="1">
    <location>
        <begin position="63"/>
        <end position="102"/>
    </location>
</feature>
<dbReference type="RefSeq" id="WP_175471567.1">
    <property type="nucleotide sequence ID" value="NZ_FMZF01000001.1"/>
</dbReference>
<sequence>MGGLVFLVPVLLVVSLGYAVAYVAAEALGVGAPEAVAWPAGMLLFAVTAWALLRYRKRRRRARGALQRGLPAGARRERASGGGQGGPFRSSPPSSGPPSPRR</sequence>
<evidence type="ECO:0008006" key="5">
    <source>
        <dbReference type="Google" id="ProtNLM"/>
    </source>
</evidence>
<evidence type="ECO:0000256" key="1">
    <source>
        <dbReference type="SAM" id="MobiDB-lite"/>
    </source>
</evidence>